<dbReference type="OrthoDB" id="9796523at2"/>
<dbReference type="Proteomes" id="UP000076555">
    <property type="component" value="Unassembled WGS sequence"/>
</dbReference>
<name>A0A161VTM0_NODSP</name>
<dbReference type="RefSeq" id="WP_006194584.1">
    <property type="nucleotide sequence ID" value="NZ_CAWMRI010000074.1"/>
</dbReference>
<dbReference type="Pfam" id="PF13707">
    <property type="entry name" value="RloB"/>
    <property type="match status" value="1"/>
</dbReference>
<evidence type="ECO:0000313" key="1">
    <source>
        <dbReference type="EMBL" id="KZL50625.1"/>
    </source>
</evidence>
<dbReference type="InterPro" id="IPR025591">
    <property type="entry name" value="RloB"/>
</dbReference>
<protein>
    <submittedName>
        <fullName evidence="1">Abortive phage infection protein</fullName>
    </submittedName>
</protein>
<comment type="caution">
    <text evidence="1">The sequence shown here is derived from an EMBL/GenBank/DDBJ whole genome shotgun (WGS) entry which is preliminary data.</text>
</comment>
<accession>A0A161VTM0</accession>
<reference evidence="1 2" key="1">
    <citation type="submission" date="2016-04" db="EMBL/GenBank/DDBJ databases">
        <title>Draft Genome Assembly of the Bloom-forming Cyanobacterium Nodularia spumigena Strain CENA596 in Shrimp Production Ponds.</title>
        <authorList>
            <person name="Popin R.V."/>
            <person name="Rigonato J."/>
            <person name="Abreu V.A."/>
            <person name="Andreote A.P."/>
            <person name="Silveira S.B."/>
            <person name="Odebrecht C."/>
            <person name="Fiore M.F."/>
        </authorList>
    </citation>
    <scope>NUCLEOTIDE SEQUENCE [LARGE SCALE GENOMIC DNA]</scope>
    <source>
        <strain evidence="1 2">CENA596</strain>
    </source>
</reference>
<gene>
    <name evidence="1" type="ORF">A2T98_06520</name>
</gene>
<dbReference type="AlphaFoldDB" id="A0A161VTM0"/>
<organism evidence="1 2">
    <name type="scientific">Nodularia spumigena CENA596</name>
    <dbReference type="NCBI Taxonomy" id="1819295"/>
    <lineage>
        <taxon>Bacteria</taxon>
        <taxon>Bacillati</taxon>
        <taxon>Cyanobacteriota</taxon>
        <taxon>Cyanophyceae</taxon>
        <taxon>Nostocales</taxon>
        <taxon>Nodulariaceae</taxon>
        <taxon>Nodularia</taxon>
    </lineage>
</organism>
<evidence type="ECO:0000313" key="2">
    <source>
        <dbReference type="Proteomes" id="UP000076555"/>
    </source>
</evidence>
<proteinExistence type="predicted"/>
<dbReference type="EMBL" id="LWAJ01000074">
    <property type="protein sequence ID" value="KZL50625.1"/>
    <property type="molecule type" value="Genomic_DNA"/>
</dbReference>
<sequence>MPKNTRKAQNRGYSERKVATRKLRERFLIICEGEKTEPNYFKSFRVPKDVIDVRGFGYNPSKLVETAKELNDKGDYNQVWCVFDRDDCPKQDFKNAIANAKKAGFQVAYSNEAFELWYLLHFEFLNTALPRQDYTPKLNKFLKNKYQKNSDLIYEELEHLQATAIKNARNLLKQYDPHNPESDNPSTTVHLLVEALNEFIP</sequence>